<dbReference type="OrthoDB" id="434092at2759"/>
<comment type="caution">
    <text evidence="12">Lacks conserved residue(s) required for the propagation of feature annotation.</text>
</comment>
<dbReference type="GeneID" id="110233100"/>
<dbReference type="GO" id="GO:0019367">
    <property type="term" value="P:fatty acid elongation, saturated fatty acid"/>
    <property type="evidence" value="ECO:0007669"/>
    <property type="project" value="TreeGrafter"/>
</dbReference>
<keyword evidence="4 12" id="KW-0808">Transferase</keyword>
<keyword evidence="3 12" id="KW-0444">Lipid biosynthesis</keyword>
<keyword evidence="7 12" id="KW-1133">Transmembrane helix</keyword>
<evidence type="ECO:0000256" key="12">
    <source>
        <dbReference type="RuleBase" id="RU361115"/>
    </source>
</evidence>
<organism evidence="13 14">
    <name type="scientific">Exaiptasia diaphana</name>
    <name type="common">Tropical sea anemone</name>
    <name type="synonym">Aiptasia pulchella</name>
    <dbReference type="NCBI Taxonomy" id="2652724"/>
    <lineage>
        <taxon>Eukaryota</taxon>
        <taxon>Metazoa</taxon>
        <taxon>Cnidaria</taxon>
        <taxon>Anthozoa</taxon>
        <taxon>Hexacorallia</taxon>
        <taxon>Actiniaria</taxon>
        <taxon>Aiptasiidae</taxon>
        <taxon>Exaiptasia</taxon>
    </lineage>
</organism>
<dbReference type="AlphaFoldDB" id="A0A913WTW9"/>
<dbReference type="PANTHER" id="PTHR11157">
    <property type="entry name" value="FATTY ACID ACYL TRANSFERASE-RELATED"/>
    <property type="match status" value="1"/>
</dbReference>
<evidence type="ECO:0000256" key="7">
    <source>
        <dbReference type="ARBA" id="ARBA00022989"/>
    </source>
</evidence>
<keyword evidence="5 12" id="KW-0812">Transmembrane</keyword>
<reference evidence="13" key="1">
    <citation type="submission" date="2022-11" db="UniProtKB">
        <authorList>
            <consortium name="EnsemblMetazoa"/>
        </authorList>
    </citation>
    <scope>IDENTIFICATION</scope>
</reference>
<keyword evidence="14" id="KW-1185">Reference proteome</keyword>
<sequence length="240" mass="28187">MPALEALTRLANGAVQLQTTPVVAAYLSFVLVSPVWRRFVPAVEIRKPMIVYNFFCAIASLYSLVLIMMAIIPEWPGSLFDTRMHPYVKHGNYVYWLTKNVELLDTVIMIVRHRTRQVTFLHVFHHSTMALFSEYGYRYGGFPAAGFLLALNSLIHVFLYYYYGQTARRVGMRPIWKKALTELQLTQFFIGVWHQTTGYLYYNFCWYALVYEFSMIILFSNFYYHAYLKDKPKTTTKKVE</sequence>
<keyword evidence="8 12" id="KW-0443">Lipid metabolism</keyword>
<evidence type="ECO:0000256" key="6">
    <source>
        <dbReference type="ARBA" id="ARBA00022832"/>
    </source>
</evidence>
<evidence type="ECO:0000256" key="9">
    <source>
        <dbReference type="ARBA" id="ARBA00023136"/>
    </source>
</evidence>
<evidence type="ECO:0000256" key="2">
    <source>
        <dbReference type="ARBA" id="ARBA00007263"/>
    </source>
</evidence>
<evidence type="ECO:0000256" key="3">
    <source>
        <dbReference type="ARBA" id="ARBA00022516"/>
    </source>
</evidence>
<dbReference type="GO" id="GO:0005789">
    <property type="term" value="C:endoplasmic reticulum membrane"/>
    <property type="evidence" value="ECO:0007669"/>
    <property type="project" value="TreeGrafter"/>
</dbReference>
<dbReference type="RefSeq" id="XP_020894020.1">
    <property type="nucleotide sequence ID" value="XM_021038361.2"/>
</dbReference>
<dbReference type="GO" id="GO:0009922">
    <property type="term" value="F:fatty acid elongase activity"/>
    <property type="evidence" value="ECO:0007669"/>
    <property type="project" value="UniProtKB-EC"/>
</dbReference>
<dbReference type="GO" id="GO:0034626">
    <property type="term" value="P:fatty acid elongation, polyunsaturated fatty acid"/>
    <property type="evidence" value="ECO:0007669"/>
    <property type="project" value="TreeGrafter"/>
</dbReference>
<evidence type="ECO:0000313" key="13">
    <source>
        <dbReference type="EnsemblMetazoa" id="XP_020894020.1"/>
    </source>
</evidence>
<accession>A0A913WTW9</accession>
<evidence type="ECO:0000256" key="5">
    <source>
        <dbReference type="ARBA" id="ARBA00022692"/>
    </source>
</evidence>
<dbReference type="Pfam" id="PF01151">
    <property type="entry name" value="ELO"/>
    <property type="match status" value="1"/>
</dbReference>
<proteinExistence type="inferred from homology"/>
<dbReference type="Proteomes" id="UP000887567">
    <property type="component" value="Unplaced"/>
</dbReference>
<keyword evidence="9 12" id="KW-0472">Membrane</keyword>
<evidence type="ECO:0000256" key="10">
    <source>
        <dbReference type="ARBA" id="ARBA00023160"/>
    </source>
</evidence>
<dbReference type="EnsemblMetazoa" id="XM_021038361.2">
    <property type="protein sequence ID" value="XP_020894020.1"/>
    <property type="gene ID" value="LOC110233100"/>
</dbReference>
<feature type="transmembrane region" description="Helical" evidence="12">
    <location>
        <begin position="200"/>
        <end position="224"/>
    </location>
</feature>
<feature type="transmembrane region" description="Helical" evidence="12">
    <location>
        <begin position="143"/>
        <end position="163"/>
    </location>
</feature>
<dbReference type="InterPro" id="IPR002076">
    <property type="entry name" value="ELO_fam"/>
</dbReference>
<keyword evidence="6 12" id="KW-0276">Fatty acid metabolism</keyword>
<comment type="catalytic activity">
    <reaction evidence="11 12">
        <text>a very-long-chain acyl-CoA + malonyl-CoA + H(+) = a very-long-chain 3-oxoacyl-CoA + CO2 + CoA</text>
        <dbReference type="Rhea" id="RHEA:32727"/>
        <dbReference type="ChEBI" id="CHEBI:15378"/>
        <dbReference type="ChEBI" id="CHEBI:16526"/>
        <dbReference type="ChEBI" id="CHEBI:57287"/>
        <dbReference type="ChEBI" id="CHEBI:57384"/>
        <dbReference type="ChEBI" id="CHEBI:90725"/>
        <dbReference type="ChEBI" id="CHEBI:90736"/>
        <dbReference type="EC" id="2.3.1.199"/>
    </reaction>
</comment>
<dbReference type="PROSITE" id="PS01188">
    <property type="entry name" value="ELO"/>
    <property type="match status" value="1"/>
</dbReference>
<dbReference type="InterPro" id="IPR030457">
    <property type="entry name" value="ELO_CS"/>
</dbReference>
<comment type="subcellular location">
    <subcellularLocation>
        <location evidence="1">Membrane</location>
        <topology evidence="1">Multi-pass membrane protein</topology>
    </subcellularLocation>
</comment>
<dbReference type="OMA" id="ISACTMF"/>
<evidence type="ECO:0000256" key="11">
    <source>
        <dbReference type="ARBA" id="ARBA00047375"/>
    </source>
</evidence>
<dbReference type="GO" id="GO:0042761">
    <property type="term" value="P:very long-chain fatty acid biosynthetic process"/>
    <property type="evidence" value="ECO:0007669"/>
    <property type="project" value="TreeGrafter"/>
</dbReference>
<evidence type="ECO:0000256" key="4">
    <source>
        <dbReference type="ARBA" id="ARBA00022679"/>
    </source>
</evidence>
<evidence type="ECO:0000256" key="8">
    <source>
        <dbReference type="ARBA" id="ARBA00023098"/>
    </source>
</evidence>
<dbReference type="KEGG" id="epa:110233100"/>
<evidence type="ECO:0000256" key="1">
    <source>
        <dbReference type="ARBA" id="ARBA00004141"/>
    </source>
</evidence>
<protein>
    <recommendedName>
        <fullName evidence="12">Elongation of very long chain fatty acids protein</fullName>
        <ecNumber evidence="12">2.3.1.199</ecNumber>
    </recommendedName>
    <alternativeName>
        <fullName evidence="12">Very-long-chain 3-oxoacyl-CoA synthase</fullName>
    </alternativeName>
</protein>
<dbReference type="GO" id="GO:0030148">
    <property type="term" value="P:sphingolipid biosynthetic process"/>
    <property type="evidence" value="ECO:0007669"/>
    <property type="project" value="TreeGrafter"/>
</dbReference>
<feature type="transmembrane region" description="Helical" evidence="12">
    <location>
        <begin position="20"/>
        <end position="39"/>
    </location>
</feature>
<name>A0A913WTW9_EXADI</name>
<keyword evidence="10 12" id="KW-0275">Fatty acid biosynthesis</keyword>
<dbReference type="GO" id="GO:0034625">
    <property type="term" value="P:fatty acid elongation, monounsaturated fatty acid"/>
    <property type="evidence" value="ECO:0007669"/>
    <property type="project" value="TreeGrafter"/>
</dbReference>
<dbReference type="EC" id="2.3.1.199" evidence="12"/>
<comment type="similarity">
    <text evidence="2 12">Belongs to the ELO family.</text>
</comment>
<dbReference type="PANTHER" id="PTHR11157:SF134">
    <property type="entry name" value="ELONGATION OF FATTY ACIDS PROTEIN 1-RELATED"/>
    <property type="match status" value="1"/>
</dbReference>
<feature type="transmembrane region" description="Helical" evidence="12">
    <location>
        <begin position="51"/>
        <end position="73"/>
    </location>
</feature>
<evidence type="ECO:0000313" key="14">
    <source>
        <dbReference type="Proteomes" id="UP000887567"/>
    </source>
</evidence>